<dbReference type="OrthoDB" id="9790406at2"/>
<dbReference type="GO" id="GO:0005829">
    <property type="term" value="C:cytosol"/>
    <property type="evidence" value="ECO:0007669"/>
    <property type="project" value="TreeGrafter"/>
</dbReference>
<dbReference type="Gene3D" id="2.30.30.40">
    <property type="entry name" value="SH3 Domains"/>
    <property type="match status" value="1"/>
</dbReference>
<dbReference type="GO" id="GO:0006935">
    <property type="term" value="P:chemotaxis"/>
    <property type="evidence" value="ECO:0007669"/>
    <property type="project" value="InterPro"/>
</dbReference>
<dbReference type="PROSITE" id="PS50851">
    <property type="entry name" value="CHEW"/>
    <property type="match status" value="1"/>
</dbReference>
<organism evidence="5 6">
    <name type="scientific">Neptuniibacter caesariensis</name>
    <dbReference type="NCBI Taxonomy" id="207954"/>
    <lineage>
        <taxon>Bacteria</taxon>
        <taxon>Pseudomonadati</taxon>
        <taxon>Pseudomonadota</taxon>
        <taxon>Gammaproteobacteria</taxon>
        <taxon>Oceanospirillales</taxon>
        <taxon>Oceanospirillaceae</taxon>
        <taxon>Neptuniibacter</taxon>
    </lineage>
</organism>
<evidence type="ECO:0000313" key="5">
    <source>
        <dbReference type="EMBL" id="EAR60757.1"/>
    </source>
</evidence>
<dbReference type="CDD" id="cd00732">
    <property type="entry name" value="CheW"/>
    <property type="match status" value="1"/>
</dbReference>
<dbReference type="SMART" id="SM00260">
    <property type="entry name" value="CheW"/>
    <property type="match status" value="1"/>
</dbReference>
<dbReference type="PANTHER" id="PTHR22617">
    <property type="entry name" value="CHEMOTAXIS SENSOR HISTIDINE KINASE-RELATED"/>
    <property type="match status" value="1"/>
</dbReference>
<dbReference type="InterPro" id="IPR002545">
    <property type="entry name" value="CheW-lke_dom"/>
</dbReference>
<comment type="subcellular location">
    <subcellularLocation>
        <location evidence="1">Cytoplasm</location>
    </subcellularLocation>
</comment>
<evidence type="ECO:0000259" key="4">
    <source>
        <dbReference type="PROSITE" id="PS50851"/>
    </source>
</evidence>
<dbReference type="InterPro" id="IPR039315">
    <property type="entry name" value="CheW"/>
</dbReference>
<dbReference type="EMBL" id="AAOW01000014">
    <property type="protein sequence ID" value="EAR60757.1"/>
    <property type="molecule type" value="Genomic_DNA"/>
</dbReference>
<dbReference type="InterPro" id="IPR036061">
    <property type="entry name" value="CheW-like_dom_sf"/>
</dbReference>
<reference evidence="5 6" key="1">
    <citation type="submission" date="2006-02" db="EMBL/GenBank/DDBJ databases">
        <authorList>
            <person name="Pinhassi J."/>
            <person name="Pedros-Alio C."/>
            <person name="Ferriera S."/>
            <person name="Johnson J."/>
            <person name="Kravitz S."/>
            <person name="Halpern A."/>
            <person name="Remington K."/>
            <person name="Beeson K."/>
            <person name="Tran B."/>
            <person name="Rogers Y.-H."/>
            <person name="Friedman R."/>
            <person name="Venter J.C."/>
        </authorList>
    </citation>
    <scope>NUCLEOTIDE SEQUENCE [LARGE SCALE GENOMIC DNA]</scope>
    <source>
        <strain evidence="5 6">MED92</strain>
    </source>
</reference>
<proteinExistence type="predicted"/>
<name>A0A7U8GS07_NEPCE</name>
<evidence type="ECO:0000313" key="6">
    <source>
        <dbReference type="Proteomes" id="UP000002171"/>
    </source>
</evidence>
<dbReference type="Pfam" id="PF01584">
    <property type="entry name" value="CheW"/>
    <property type="match status" value="1"/>
</dbReference>
<evidence type="ECO:0000256" key="2">
    <source>
        <dbReference type="ARBA" id="ARBA00021483"/>
    </source>
</evidence>
<evidence type="ECO:0000256" key="3">
    <source>
        <dbReference type="ARBA" id="ARBA00022490"/>
    </source>
</evidence>
<gene>
    <name evidence="5" type="ORF">MED92_13818</name>
</gene>
<sequence length="173" mass="18957">MIDATWDGENDSLETQVDGKQFLSFLLDEEEYGIDILRVQELRGWTAVTHVPDMPAYLKGVLNLRGAIIPVIDLRERFGLPTLEYGPTTVVIVVKVDSGSCERVMGIIVDAVAETYTLTPDQIQPSPQIGGVINAEFIMGLVAQGEKMVVLMDIDELMNSDELAIESSAQTEG</sequence>
<keyword evidence="3" id="KW-0963">Cytoplasm</keyword>
<evidence type="ECO:0000256" key="1">
    <source>
        <dbReference type="ARBA" id="ARBA00004496"/>
    </source>
</evidence>
<feature type="domain" description="CheW-like" evidence="4">
    <location>
        <begin position="19"/>
        <end position="163"/>
    </location>
</feature>
<dbReference type="AlphaFoldDB" id="A0A7U8GS07"/>
<comment type="caution">
    <text evidence="5">The sequence shown here is derived from an EMBL/GenBank/DDBJ whole genome shotgun (WGS) entry which is preliminary data.</text>
</comment>
<dbReference type="Gene3D" id="2.40.50.180">
    <property type="entry name" value="CheA-289, Domain 4"/>
    <property type="match status" value="1"/>
</dbReference>
<dbReference type="RefSeq" id="WP_007020429.1">
    <property type="nucleotide sequence ID" value="NZ_CH724125.1"/>
</dbReference>
<accession>A0A7U8GS07</accession>
<protein>
    <recommendedName>
        <fullName evidence="2">Chemotaxis protein CheW</fullName>
    </recommendedName>
</protein>
<dbReference type="GO" id="GO:0007165">
    <property type="term" value="P:signal transduction"/>
    <property type="evidence" value="ECO:0007669"/>
    <property type="project" value="InterPro"/>
</dbReference>
<dbReference type="SUPFAM" id="SSF50341">
    <property type="entry name" value="CheW-like"/>
    <property type="match status" value="1"/>
</dbReference>
<keyword evidence="6" id="KW-1185">Reference proteome</keyword>
<dbReference type="Proteomes" id="UP000002171">
    <property type="component" value="Unassembled WGS sequence"/>
</dbReference>
<dbReference type="PANTHER" id="PTHR22617:SF45">
    <property type="entry name" value="CHEMOTAXIS PROTEIN CHEW"/>
    <property type="match status" value="1"/>
</dbReference>